<dbReference type="EMBL" id="CAJPVJ010011199">
    <property type="protein sequence ID" value="CAG2173667.1"/>
    <property type="molecule type" value="Genomic_DNA"/>
</dbReference>
<keyword evidence="1" id="KW-0732">Signal</keyword>
<proteinExistence type="predicted"/>
<evidence type="ECO:0000256" key="1">
    <source>
        <dbReference type="SAM" id="SignalP"/>
    </source>
</evidence>
<accession>A0A7R9MAR1</accession>
<organism evidence="2">
    <name type="scientific">Oppiella nova</name>
    <dbReference type="NCBI Taxonomy" id="334625"/>
    <lineage>
        <taxon>Eukaryota</taxon>
        <taxon>Metazoa</taxon>
        <taxon>Ecdysozoa</taxon>
        <taxon>Arthropoda</taxon>
        <taxon>Chelicerata</taxon>
        <taxon>Arachnida</taxon>
        <taxon>Acari</taxon>
        <taxon>Acariformes</taxon>
        <taxon>Sarcoptiformes</taxon>
        <taxon>Oribatida</taxon>
        <taxon>Brachypylina</taxon>
        <taxon>Oppioidea</taxon>
        <taxon>Oppiidae</taxon>
        <taxon>Oppiella</taxon>
    </lineage>
</organism>
<evidence type="ECO:0000313" key="2">
    <source>
        <dbReference type="EMBL" id="CAD7656480.1"/>
    </source>
</evidence>
<feature type="signal peptide" evidence="1">
    <location>
        <begin position="1"/>
        <end position="23"/>
    </location>
</feature>
<dbReference type="AlphaFoldDB" id="A0A7R9MAR1"/>
<evidence type="ECO:0000313" key="3">
    <source>
        <dbReference type="Proteomes" id="UP000728032"/>
    </source>
</evidence>
<keyword evidence="3" id="KW-1185">Reference proteome</keyword>
<dbReference type="Proteomes" id="UP000728032">
    <property type="component" value="Unassembled WGS sequence"/>
</dbReference>
<dbReference type="EMBL" id="OC926024">
    <property type="protein sequence ID" value="CAD7656480.1"/>
    <property type="molecule type" value="Genomic_DNA"/>
</dbReference>
<gene>
    <name evidence="2" type="ORF">ONB1V03_LOCUS13116</name>
</gene>
<reference evidence="2" key="1">
    <citation type="submission" date="2020-11" db="EMBL/GenBank/DDBJ databases">
        <authorList>
            <person name="Tran Van P."/>
        </authorList>
    </citation>
    <scope>NUCLEOTIDE SEQUENCE</scope>
</reference>
<sequence>MNGLLGLTLTVILALNCIDLYECNECKAAEKKCKKLEELQSDGSCFATWAKNKCPDEKSEISQADVDTYKTCVKTHLEPCITDSVLKSLYVDLLSKFELTKVCHKDVQKSIESYVVKVVEKNPHILDKDNEQECSVLREAMANVKLMTLVAFVAALFAMIDCKCDMLKEFKPEFDEIQSWAKKRCDTNAALSQADMDKAKGCYTANIQQFMQSADGKVVDKFIDQQIFIKETLDVCTNKATQDRIKNKGMSDVGVSRGMKLKKEVEADCPKFKGGFQAYNKCVMK</sequence>
<dbReference type="OrthoDB" id="10424759at2759"/>
<protein>
    <submittedName>
        <fullName evidence="2">Uncharacterized protein</fullName>
    </submittedName>
</protein>
<feature type="chain" id="PRO_5036211443" evidence="1">
    <location>
        <begin position="24"/>
        <end position="285"/>
    </location>
</feature>
<name>A0A7R9MAR1_9ACAR</name>